<dbReference type="EMBL" id="NBSK02000009">
    <property type="protein sequence ID" value="KAJ0185732.1"/>
    <property type="molecule type" value="Genomic_DNA"/>
</dbReference>
<reference evidence="2 3" key="1">
    <citation type="journal article" date="2017" name="Nat. Commun.">
        <title>Genome assembly with in vitro proximity ligation data and whole-genome triplication in lettuce.</title>
        <authorList>
            <person name="Reyes-Chin-Wo S."/>
            <person name="Wang Z."/>
            <person name="Yang X."/>
            <person name="Kozik A."/>
            <person name="Arikit S."/>
            <person name="Song C."/>
            <person name="Xia L."/>
            <person name="Froenicke L."/>
            <person name="Lavelle D.O."/>
            <person name="Truco M.J."/>
            <person name="Xia R."/>
            <person name="Zhu S."/>
            <person name="Xu C."/>
            <person name="Xu H."/>
            <person name="Xu X."/>
            <person name="Cox K."/>
            <person name="Korf I."/>
            <person name="Meyers B.C."/>
            <person name="Michelmore R.W."/>
        </authorList>
    </citation>
    <scope>NUCLEOTIDE SEQUENCE [LARGE SCALE GENOMIC DNA]</scope>
    <source>
        <strain evidence="3">cv. Salinas</strain>
        <tissue evidence="2">Seedlings</tissue>
    </source>
</reference>
<keyword evidence="3" id="KW-1185">Reference proteome</keyword>
<accession>A0A9R1WU27</accession>
<sequence>MTKSWTMWREILEFHFEHYKSISRTKIGVRGFHSQVSLIPILYYYKVQNNLHLLRSFKEMLQGRNQRMLELGWYIHKGSFLIDTKLQGRNEIMLQLGWYIHKGSFLVISLQLLVWIPIMTFTLMHMPLLRQKMHPIGSGSWNV</sequence>
<proteinExistence type="predicted"/>
<dbReference type="AlphaFoldDB" id="A0A9R1WU27"/>
<organism evidence="2 3">
    <name type="scientific">Lactuca sativa</name>
    <name type="common">Garden lettuce</name>
    <dbReference type="NCBI Taxonomy" id="4236"/>
    <lineage>
        <taxon>Eukaryota</taxon>
        <taxon>Viridiplantae</taxon>
        <taxon>Streptophyta</taxon>
        <taxon>Embryophyta</taxon>
        <taxon>Tracheophyta</taxon>
        <taxon>Spermatophyta</taxon>
        <taxon>Magnoliopsida</taxon>
        <taxon>eudicotyledons</taxon>
        <taxon>Gunneridae</taxon>
        <taxon>Pentapetalae</taxon>
        <taxon>asterids</taxon>
        <taxon>campanulids</taxon>
        <taxon>Asterales</taxon>
        <taxon>Asteraceae</taxon>
        <taxon>Cichorioideae</taxon>
        <taxon>Cichorieae</taxon>
        <taxon>Lactucinae</taxon>
        <taxon>Lactuca</taxon>
    </lineage>
</organism>
<feature type="transmembrane region" description="Helical" evidence="1">
    <location>
        <begin position="103"/>
        <end position="124"/>
    </location>
</feature>
<evidence type="ECO:0000313" key="2">
    <source>
        <dbReference type="EMBL" id="KAJ0185732.1"/>
    </source>
</evidence>
<keyword evidence="1" id="KW-1133">Transmembrane helix</keyword>
<evidence type="ECO:0000313" key="3">
    <source>
        <dbReference type="Proteomes" id="UP000235145"/>
    </source>
</evidence>
<dbReference type="Proteomes" id="UP000235145">
    <property type="component" value="Unassembled WGS sequence"/>
</dbReference>
<keyword evidence="1" id="KW-0812">Transmembrane</keyword>
<gene>
    <name evidence="2" type="ORF">LSAT_V11C900482320</name>
</gene>
<name>A0A9R1WU27_LACSA</name>
<comment type="caution">
    <text evidence="2">The sequence shown here is derived from an EMBL/GenBank/DDBJ whole genome shotgun (WGS) entry which is preliminary data.</text>
</comment>
<protein>
    <submittedName>
        <fullName evidence="2">Uncharacterized protein</fullName>
    </submittedName>
</protein>
<evidence type="ECO:0000256" key="1">
    <source>
        <dbReference type="SAM" id="Phobius"/>
    </source>
</evidence>
<keyword evidence="1" id="KW-0472">Membrane</keyword>